<dbReference type="RefSeq" id="WP_184660590.1">
    <property type="nucleotide sequence ID" value="NZ_CP031518.1"/>
</dbReference>
<proteinExistence type="predicted"/>
<organism evidence="1 2">
    <name type="scientific">Treponema ruminis</name>
    <dbReference type="NCBI Taxonomy" id="744515"/>
    <lineage>
        <taxon>Bacteria</taxon>
        <taxon>Pseudomonadati</taxon>
        <taxon>Spirochaetota</taxon>
        <taxon>Spirochaetia</taxon>
        <taxon>Spirochaetales</taxon>
        <taxon>Treponemataceae</taxon>
        <taxon>Treponema</taxon>
    </lineage>
</organism>
<gene>
    <name evidence="1" type="ORF">HNP76_002285</name>
</gene>
<accession>A0A7W8GAJ4</accession>
<protein>
    <submittedName>
        <fullName evidence="1">DNA-binding transcriptional ArsR family regulator</fullName>
    </submittedName>
</protein>
<dbReference type="EMBL" id="JACHFQ010000007">
    <property type="protein sequence ID" value="MBB5226897.1"/>
    <property type="molecule type" value="Genomic_DNA"/>
</dbReference>
<name>A0A7W8GAJ4_9SPIR</name>
<comment type="caution">
    <text evidence="1">The sequence shown here is derived from an EMBL/GenBank/DDBJ whole genome shotgun (WGS) entry which is preliminary data.</text>
</comment>
<dbReference type="AlphaFoldDB" id="A0A7W8GAJ4"/>
<reference evidence="1 2" key="1">
    <citation type="submission" date="2020-08" db="EMBL/GenBank/DDBJ databases">
        <title>Genomic Encyclopedia of Type Strains, Phase IV (KMG-IV): sequencing the most valuable type-strain genomes for metagenomic binning, comparative biology and taxonomic classification.</title>
        <authorList>
            <person name="Goeker M."/>
        </authorList>
    </citation>
    <scope>NUCLEOTIDE SEQUENCE [LARGE SCALE GENOMIC DNA]</scope>
    <source>
        <strain evidence="1 2">DSM 103462</strain>
    </source>
</reference>
<keyword evidence="1" id="KW-0238">DNA-binding</keyword>
<dbReference type="GO" id="GO:0003677">
    <property type="term" value="F:DNA binding"/>
    <property type="evidence" value="ECO:0007669"/>
    <property type="project" value="UniProtKB-KW"/>
</dbReference>
<dbReference type="Pfam" id="PF13730">
    <property type="entry name" value="HTH_36"/>
    <property type="match status" value="1"/>
</dbReference>
<evidence type="ECO:0000313" key="1">
    <source>
        <dbReference type="EMBL" id="MBB5226897.1"/>
    </source>
</evidence>
<sequence>MEKLHEETKASSHFYILIPSEVITNPELTDGAKLLYGEILFLSSKKDYCFATNDYFAKLNSVSKRTVNNWLLELRKAGLVSSEIVRNAFNRQVEDRKLFIKRDYSIQTQVCMENTSPYKNDEPRKLIFGKHKNVFLTESEKSELLQNCTETILNQEMDSYSVWKKENNAKPKSDFETLRKWLNQKRQKGAYKANITAVKETGVDEVSQETLDNLPF</sequence>
<dbReference type="Proteomes" id="UP000518887">
    <property type="component" value="Unassembled WGS sequence"/>
</dbReference>
<keyword evidence="2" id="KW-1185">Reference proteome</keyword>
<evidence type="ECO:0000313" key="2">
    <source>
        <dbReference type="Proteomes" id="UP000518887"/>
    </source>
</evidence>